<dbReference type="InterPro" id="IPR015424">
    <property type="entry name" value="PyrdxlP-dep_Trfase"/>
</dbReference>
<evidence type="ECO:0000256" key="3">
    <source>
        <dbReference type="ARBA" id="ARBA00022898"/>
    </source>
</evidence>
<keyword evidence="6" id="KW-1185">Reference proteome</keyword>
<dbReference type="RefSeq" id="WP_346581028.1">
    <property type="nucleotide sequence ID" value="NZ_JBDJLH010000004.1"/>
</dbReference>
<evidence type="ECO:0000313" key="6">
    <source>
        <dbReference type="Proteomes" id="UP001409291"/>
    </source>
</evidence>
<dbReference type="EMBL" id="JBDJNQ010000003">
    <property type="protein sequence ID" value="MEN5377088.1"/>
    <property type="molecule type" value="Genomic_DNA"/>
</dbReference>
<dbReference type="Pfam" id="PF00155">
    <property type="entry name" value="Aminotran_1_2"/>
    <property type="match status" value="1"/>
</dbReference>
<feature type="domain" description="Aminotransferase class I/classII large" evidence="4">
    <location>
        <begin position="136"/>
        <end position="345"/>
    </location>
</feature>
<evidence type="ECO:0000259" key="4">
    <source>
        <dbReference type="Pfam" id="PF00155"/>
    </source>
</evidence>
<dbReference type="PANTHER" id="PTHR13693">
    <property type="entry name" value="CLASS II AMINOTRANSFERASE/8-AMINO-7-OXONONANOATE SYNTHASE"/>
    <property type="match status" value="1"/>
</dbReference>
<sequence length="347" mass="38443">MKDFTHLHQPTGRVISDEERTYLFFGGTSYLGLLVNEAYMDVYKQGISIYGLNNGTSRNNNIQLGIFDIAEEAAALRFGFEDAMLVSSGYLAAQLVVRVLALQGTLLYAPNSHPALWFDVNPGVSGLMASWLEDVVKYINASKEESFVIVSNALDNLTPQHYDFSPLLKIDSNKRIVLLVDDSHGIGVVRKNKVSTELSMFDNTGIDVVVVASLAKGMGTDAGIILSSNKWIQRFRKSSFFTGASPASPAFMYAFTNSQEIYSDEFNKLQQNVKLFSDLIGNSLNHIPNFPVFSSTNPELYQKLVKEGFLISSFPYPLETDPPLNRIVLSSLHNADDLKKIAQVICD</sequence>
<dbReference type="InterPro" id="IPR015422">
    <property type="entry name" value="PyrdxlP-dep_Trfase_small"/>
</dbReference>
<protein>
    <submittedName>
        <fullName evidence="5">Aminotransferase class I/II-fold pyridoxal phosphate-dependent enzyme</fullName>
    </submittedName>
</protein>
<comment type="cofactor">
    <cofactor evidence="1">
        <name>pyridoxal 5'-phosphate</name>
        <dbReference type="ChEBI" id="CHEBI:597326"/>
    </cofactor>
</comment>
<keyword evidence="5" id="KW-0032">Aminotransferase</keyword>
<evidence type="ECO:0000313" key="5">
    <source>
        <dbReference type="EMBL" id="MEN5377088.1"/>
    </source>
</evidence>
<keyword evidence="2" id="KW-0808">Transferase</keyword>
<dbReference type="InterPro" id="IPR050087">
    <property type="entry name" value="AON_synthase_class-II"/>
</dbReference>
<gene>
    <name evidence="5" type="ORF">ABE541_07430</name>
</gene>
<dbReference type="InterPro" id="IPR004839">
    <property type="entry name" value="Aminotransferase_I/II_large"/>
</dbReference>
<organism evidence="5 6">
    <name type="scientific">Sphingobacterium kitahiroshimense</name>
    <dbReference type="NCBI Taxonomy" id="470446"/>
    <lineage>
        <taxon>Bacteria</taxon>
        <taxon>Pseudomonadati</taxon>
        <taxon>Bacteroidota</taxon>
        <taxon>Sphingobacteriia</taxon>
        <taxon>Sphingobacteriales</taxon>
        <taxon>Sphingobacteriaceae</taxon>
        <taxon>Sphingobacterium</taxon>
    </lineage>
</organism>
<dbReference type="Proteomes" id="UP001409291">
    <property type="component" value="Unassembled WGS sequence"/>
</dbReference>
<reference evidence="5 6" key="1">
    <citation type="submission" date="2024-04" db="EMBL/GenBank/DDBJ databases">
        <title>WGS of bacteria from Torrens River.</title>
        <authorList>
            <person name="Wyrsch E.R."/>
            <person name="Drigo B."/>
        </authorList>
    </citation>
    <scope>NUCLEOTIDE SEQUENCE [LARGE SCALE GENOMIC DNA]</scope>
    <source>
        <strain evidence="5 6">TWI391</strain>
    </source>
</reference>
<keyword evidence="3" id="KW-0663">Pyridoxal phosphate</keyword>
<proteinExistence type="predicted"/>
<dbReference type="PANTHER" id="PTHR13693:SF100">
    <property type="entry name" value="8-AMINO-7-OXONONANOATE SYNTHASE"/>
    <property type="match status" value="1"/>
</dbReference>
<evidence type="ECO:0000256" key="1">
    <source>
        <dbReference type="ARBA" id="ARBA00001933"/>
    </source>
</evidence>
<evidence type="ECO:0000256" key="2">
    <source>
        <dbReference type="ARBA" id="ARBA00022679"/>
    </source>
</evidence>
<dbReference type="Gene3D" id="3.40.640.10">
    <property type="entry name" value="Type I PLP-dependent aspartate aminotransferase-like (Major domain)"/>
    <property type="match status" value="1"/>
</dbReference>
<dbReference type="InterPro" id="IPR015421">
    <property type="entry name" value="PyrdxlP-dep_Trfase_major"/>
</dbReference>
<accession>A0ABV0BST2</accession>
<dbReference type="SUPFAM" id="SSF53383">
    <property type="entry name" value="PLP-dependent transferases"/>
    <property type="match status" value="1"/>
</dbReference>
<dbReference type="GO" id="GO:0008483">
    <property type="term" value="F:transaminase activity"/>
    <property type="evidence" value="ECO:0007669"/>
    <property type="project" value="UniProtKB-KW"/>
</dbReference>
<comment type="caution">
    <text evidence="5">The sequence shown here is derived from an EMBL/GenBank/DDBJ whole genome shotgun (WGS) entry which is preliminary data.</text>
</comment>
<name>A0ABV0BST2_9SPHI</name>
<dbReference type="Gene3D" id="3.90.1150.10">
    <property type="entry name" value="Aspartate Aminotransferase, domain 1"/>
    <property type="match status" value="1"/>
</dbReference>